<accession>A0A3G9J4G5</accession>
<protein>
    <submittedName>
        <fullName evidence="4">XRE family transcriptional regulator</fullName>
    </submittedName>
</protein>
<dbReference type="RefSeq" id="WP_125118573.1">
    <property type="nucleotide sequence ID" value="NZ_AP019309.1"/>
</dbReference>
<dbReference type="EMBL" id="AP019309">
    <property type="protein sequence ID" value="BBH25646.1"/>
    <property type="molecule type" value="Genomic_DNA"/>
</dbReference>
<proteinExistence type="predicted"/>
<gene>
    <name evidence="4" type="ORF">SG0102_05800</name>
</gene>
<keyword evidence="1" id="KW-0238">DNA-binding</keyword>
<dbReference type="InterPro" id="IPR010982">
    <property type="entry name" value="Lambda_DNA-bd_dom_sf"/>
</dbReference>
<dbReference type="PANTHER" id="PTHR46558:SF15">
    <property type="entry name" value="HELIX-TURN-HELIX DOMAIN PROTEIN"/>
    <property type="match status" value="1"/>
</dbReference>
<dbReference type="GO" id="GO:0003677">
    <property type="term" value="F:DNA binding"/>
    <property type="evidence" value="ECO:0007669"/>
    <property type="project" value="UniProtKB-KW"/>
</dbReference>
<keyword evidence="2" id="KW-0472">Membrane</keyword>
<sequence>MKFSEQLKTLRQQHHLTQQALADDLHVSRQAISNWENDKNMPDIEVLIALAQLFDISLDELILGEKDLTKKLIHDGSVTRQAHLAMVSNVAGALVILMGMLCFMIKSQSIEYVDAQGVLHENFFLIPVGYGLIFIGILIILSQFLFIRNNKHTFPRK</sequence>
<evidence type="ECO:0000259" key="3">
    <source>
        <dbReference type="PROSITE" id="PS50943"/>
    </source>
</evidence>
<reference evidence="4 5" key="1">
    <citation type="submission" date="2018-11" db="EMBL/GenBank/DDBJ databases">
        <title>Novel Erysipelotrichaceae bacterium isolated from small intestine of a swine.</title>
        <authorList>
            <person name="Kim J.S."/>
            <person name="Choe H."/>
            <person name="Lee Y.R."/>
            <person name="Kim K.M."/>
            <person name="Park D.S."/>
        </authorList>
    </citation>
    <scope>NUCLEOTIDE SEQUENCE [LARGE SCALE GENOMIC DNA]</scope>
    <source>
        <strain evidence="4 5">SG0102</strain>
    </source>
</reference>
<dbReference type="Gene3D" id="1.10.260.40">
    <property type="entry name" value="lambda repressor-like DNA-binding domains"/>
    <property type="match status" value="1"/>
</dbReference>
<dbReference type="CDD" id="cd00093">
    <property type="entry name" value="HTH_XRE"/>
    <property type="match status" value="1"/>
</dbReference>
<evidence type="ECO:0000256" key="2">
    <source>
        <dbReference type="SAM" id="Phobius"/>
    </source>
</evidence>
<dbReference type="InterPro" id="IPR001387">
    <property type="entry name" value="Cro/C1-type_HTH"/>
</dbReference>
<dbReference type="Pfam" id="PF01381">
    <property type="entry name" value="HTH_3"/>
    <property type="match status" value="1"/>
</dbReference>
<dbReference type="Pfam" id="PF13127">
    <property type="entry name" value="DUF3955"/>
    <property type="match status" value="1"/>
</dbReference>
<keyword evidence="5" id="KW-1185">Reference proteome</keyword>
<feature type="transmembrane region" description="Helical" evidence="2">
    <location>
        <begin position="126"/>
        <end position="147"/>
    </location>
</feature>
<evidence type="ECO:0000313" key="4">
    <source>
        <dbReference type="EMBL" id="BBH25646.1"/>
    </source>
</evidence>
<dbReference type="PANTHER" id="PTHR46558">
    <property type="entry name" value="TRACRIPTIONAL REGULATORY PROTEIN-RELATED-RELATED"/>
    <property type="match status" value="1"/>
</dbReference>
<feature type="transmembrane region" description="Helical" evidence="2">
    <location>
        <begin position="84"/>
        <end position="106"/>
    </location>
</feature>
<keyword evidence="2" id="KW-0812">Transmembrane</keyword>
<dbReference type="AlphaFoldDB" id="A0A3G9J4G5"/>
<dbReference type="OrthoDB" id="9801008at2"/>
<dbReference type="Proteomes" id="UP000268059">
    <property type="component" value="Chromosome"/>
</dbReference>
<evidence type="ECO:0000313" key="5">
    <source>
        <dbReference type="Proteomes" id="UP000268059"/>
    </source>
</evidence>
<dbReference type="KEGG" id="ebm:SG0102_05800"/>
<dbReference type="SUPFAM" id="SSF47413">
    <property type="entry name" value="lambda repressor-like DNA-binding domains"/>
    <property type="match status" value="1"/>
</dbReference>
<name>A0A3G9J4G5_9FIRM</name>
<dbReference type="InterPro" id="IPR025016">
    <property type="entry name" value="DUF3955"/>
</dbReference>
<dbReference type="SMART" id="SM00530">
    <property type="entry name" value="HTH_XRE"/>
    <property type="match status" value="1"/>
</dbReference>
<dbReference type="PROSITE" id="PS50943">
    <property type="entry name" value="HTH_CROC1"/>
    <property type="match status" value="1"/>
</dbReference>
<evidence type="ECO:0000256" key="1">
    <source>
        <dbReference type="ARBA" id="ARBA00023125"/>
    </source>
</evidence>
<dbReference type="InParanoid" id="A0A3G9J4G5"/>
<organism evidence="4 5">
    <name type="scientific">Intestinibaculum porci</name>
    <dbReference type="NCBI Taxonomy" id="2487118"/>
    <lineage>
        <taxon>Bacteria</taxon>
        <taxon>Bacillati</taxon>
        <taxon>Bacillota</taxon>
        <taxon>Erysipelotrichia</taxon>
        <taxon>Erysipelotrichales</taxon>
        <taxon>Erysipelotrichaceae</taxon>
        <taxon>Intestinibaculum</taxon>
    </lineage>
</organism>
<keyword evidence="2" id="KW-1133">Transmembrane helix</keyword>
<feature type="domain" description="HTH cro/C1-type" evidence="3">
    <location>
        <begin position="7"/>
        <end position="61"/>
    </location>
</feature>